<gene>
    <name evidence="2" type="ORF">ERICIII_00754</name>
</gene>
<sequence precursor="true">MVKKVFATMILICLCITPSFSLAKENGMGDDVKQVEQTIYNFYKSLNEKNGELYLQSIKNSESPAYQYIASHLKDVKIDFEIIKIEKVDSKYVVHVSTKRDGIQYPVIPYDVVFENGQWKVDTSTIVFYPKNEANKNDYALEHFSNSNKKPDANNKTVNENENFVVVKKQEEQNGISTRDWRTYRFGQNSAHIYSPGALRVDTFPGPNNYPNNQYNWVIAELYKVESNGSYNVAHRTLSAFHDDWATFQCTGYHYITAYNMNYDQSGKFNVVW</sequence>
<feature type="chain" id="PRO_5014804840" description="DUF4878 domain-containing protein" evidence="1">
    <location>
        <begin position="24"/>
        <end position="273"/>
    </location>
</feature>
<protein>
    <recommendedName>
        <fullName evidence="4">DUF4878 domain-containing protein</fullName>
    </recommendedName>
</protein>
<name>A0A2L1TWA6_9BACL</name>
<feature type="signal peptide" evidence="1">
    <location>
        <begin position="1"/>
        <end position="23"/>
    </location>
</feature>
<dbReference type="AlphaFoldDB" id="A0A2L1TWA6"/>
<accession>A0A2L1TWA6</accession>
<evidence type="ECO:0000313" key="2">
    <source>
        <dbReference type="EMBL" id="AVF24966.1"/>
    </source>
</evidence>
<dbReference type="Proteomes" id="UP000239833">
    <property type="component" value="Chromosome"/>
</dbReference>
<organism evidence="2 3">
    <name type="scientific">Paenibacillus larvae subsp. larvae</name>
    <dbReference type="NCBI Taxonomy" id="147375"/>
    <lineage>
        <taxon>Bacteria</taxon>
        <taxon>Bacillati</taxon>
        <taxon>Bacillota</taxon>
        <taxon>Bacilli</taxon>
        <taxon>Bacillales</taxon>
        <taxon>Paenibacillaceae</taxon>
        <taxon>Paenibacillus</taxon>
    </lineage>
</organism>
<evidence type="ECO:0008006" key="4">
    <source>
        <dbReference type="Google" id="ProtNLM"/>
    </source>
</evidence>
<evidence type="ECO:0000313" key="3">
    <source>
        <dbReference type="Proteomes" id="UP000239833"/>
    </source>
</evidence>
<keyword evidence="1" id="KW-0732">Signal</keyword>
<reference evidence="3" key="1">
    <citation type="submission" date="2017-02" db="EMBL/GenBank/DDBJ databases">
        <title>Delineation of Paenibacillus larvae strains originating from foulbrood outbreaks.</title>
        <authorList>
            <person name="Beims H."/>
            <person name="Bunk B."/>
            <person name="Sproeer C."/>
            <person name="Mohr K.I."/>
            <person name="Pradella S."/>
            <person name="Guenther G."/>
            <person name="Rohde M."/>
            <person name="von der Ohe W."/>
            <person name="Steinert M."/>
        </authorList>
    </citation>
    <scope>NUCLEOTIDE SEQUENCE [LARGE SCALE GENOMIC DNA]</scope>
    <source>
        <strain evidence="3">Eric_III</strain>
    </source>
</reference>
<dbReference type="EMBL" id="CP019655">
    <property type="protein sequence ID" value="AVF24966.1"/>
    <property type="molecule type" value="Genomic_DNA"/>
</dbReference>
<dbReference type="GeneID" id="64217583"/>
<evidence type="ECO:0000256" key="1">
    <source>
        <dbReference type="SAM" id="SignalP"/>
    </source>
</evidence>
<dbReference type="RefSeq" id="WP_077996767.1">
    <property type="nucleotide sequence ID" value="NZ_CP019655.1"/>
</dbReference>
<proteinExistence type="predicted"/>